<dbReference type="InterPro" id="IPR004358">
    <property type="entry name" value="Sig_transdc_His_kin-like_C"/>
</dbReference>
<keyword evidence="3 5" id="KW-0597">Phosphoprotein</keyword>
<dbReference type="InterPro" id="IPR011006">
    <property type="entry name" value="CheY-like_superfamily"/>
</dbReference>
<dbReference type="EC" id="2.7.13.3" evidence="2"/>
<dbReference type="SMART" id="SM00448">
    <property type="entry name" value="REC"/>
    <property type="match status" value="2"/>
</dbReference>
<dbReference type="Pfam" id="PF16927">
    <property type="entry name" value="HisKA_7TM"/>
    <property type="match status" value="1"/>
</dbReference>
<dbReference type="Pfam" id="PF00512">
    <property type="entry name" value="HisKA"/>
    <property type="match status" value="1"/>
</dbReference>
<keyword evidence="6" id="KW-0175">Coiled coil</keyword>
<dbReference type="Gene3D" id="3.40.50.2300">
    <property type="match status" value="2"/>
</dbReference>
<comment type="caution">
    <text evidence="12">The sequence shown here is derived from an EMBL/GenBank/DDBJ whole genome shotgun (WGS) entry which is preliminary data.</text>
</comment>
<dbReference type="Pfam" id="PF02518">
    <property type="entry name" value="HATPase_c"/>
    <property type="match status" value="1"/>
</dbReference>
<organism evidence="12 13">
    <name type="scientific">Cyclobacterium plantarum</name>
    <dbReference type="NCBI Taxonomy" id="2716263"/>
    <lineage>
        <taxon>Bacteria</taxon>
        <taxon>Pseudomonadati</taxon>
        <taxon>Bacteroidota</taxon>
        <taxon>Cytophagia</taxon>
        <taxon>Cytophagales</taxon>
        <taxon>Cyclobacteriaceae</taxon>
        <taxon>Cyclobacterium</taxon>
    </lineage>
</organism>
<dbReference type="CDD" id="cd16922">
    <property type="entry name" value="HATPase_EvgS-ArcB-TorS-like"/>
    <property type="match status" value="1"/>
</dbReference>
<dbReference type="CDD" id="cd17546">
    <property type="entry name" value="REC_hyHK_CKI1_RcsC-like"/>
    <property type="match status" value="1"/>
</dbReference>
<keyword evidence="7" id="KW-1133">Transmembrane helix</keyword>
<dbReference type="PANTHER" id="PTHR45339:SF1">
    <property type="entry name" value="HYBRID SIGNAL TRANSDUCTION HISTIDINE KINASE J"/>
    <property type="match status" value="1"/>
</dbReference>
<dbReference type="PRINTS" id="PR00344">
    <property type="entry name" value="BCTRLSENSOR"/>
</dbReference>
<feature type="transmembrane region" description="Helical" evidence="7">
    <location>
        <begin position="72"/>
        <end position="90"/>
    </location>
</feature>
<dbReference type="RefSeq" id="WP_166150991.1">
    <property type="nucleotide sequence ID" value="NZ_JAANYN010000014.1"/>
</dbReference>
<dbReference type="PROSITE" id="PS50112">
    <property type="entry name" value="PAS"/>
    <property type="match status" value="1"/>
</dbReference>
<evidence type="ECO:0000256" key="2">
    <source>
        <dbReference type="ARBA" id="ARBA00012438"/>
    </source>
</evidence>
<evidence type="ECO:0000313" key="13">
    <source>
        <dbReference type="Proteomes" id="UP000649799"/>
    </source>
</evidence>
<dbReference type="InterPro" id="IPR036890">
    <property type="entry name" value="HATPase_C_sf"/>
</dbReference>
<name>A0ABX0HGS2_9BACT</name>
<evidence type="ECO:0000313" key="12">
    <source>
        <dbReference type="EMBL" id="NHE59508.1"/>
    </source>
</evidence>
<feature type="transmembrane region" description="Helical" evidence="7">
    <location>
        <begin position="39"/>
        <end position="60"/>
    </location>
</feature>
<dbReference type="PROSITE" id="PS50110">
    <property type="entry name" value="RESPONSE_REGULATORY"/>
    <property type="match status" value="2"/>
</dbReference>
<evidence type="ECO:0000256" key="5">
    <source>
        <dbReference type="PROSITE-ProRule" id="PRU00169"/>
    </source>
</evidence>
<dbReference type="InterPro" id="IPR001789">
    <property type="entry name" value="Sig_transdc_resp-reg_receiver"/>
</dbReference>
<evidence type="ECO:0000256" key="4">
    <source>
        <dbReference type="ARBA" id="ARBA00023012"/>
    </source>
</evidence>
<dbReference type="InterPro" id="IPR000700">
    <property type="entry name" value="PAS-assoc_C"/>
</dbReference>
<dbReference type="SUPFAM" id="SSF52172">
    <property type="entry name" value="CheY-like"/>
    <property type="match status" value="2"/>
</dbReference>
<proteinExistence type="predicted"/>
<evidence type="ECO:0000256" key="3">
    <source>
        <dbReference type="ARBA" id="ARBA00022553"/>
    </source>
</evidence>
<sequence>MLSYSEYPLLFFVLMAVAIVPVLFPLLIRKEKQQRVFRYFIGLMLACFAYSFSYFLELTLPAVSIKIVMVKAQYLGAVFFAPLVILFTLAYTRKSQWISNKLIYALLFLPFLNLIAVWTNEWHQLFYTSFETVDNGHFQVMQTGKGLGYWIHQGYTLILLFVSLGLLLKRVREIPPSDSRQVIMVILGLCSPLLLYIYYLVGKFPFLLDPIPFGFLGTSVFFYFGLKKFNLFKIVPIAYHTLFNNMQEGVLVLDSNGNLATLNLSAAKMIGISKVDEKRAVLEIEKNWPEIKELFTGQNDFQVCEIKRRVDGFTHWYLLTKSLIKDENQKVAGSLLVIREITQQKNFQMEIERSREAAEEANRAKSEFLANMSHEIRTPLNGVIGFTELLTKTKLNEQQLRYAQTALNSANTLLGLINDVLDLAKIESGKTDLHPENVPLHELLENILDVLSFQAHQKGLELILDLGSNVPAVIETDELKLRQVLINLLNNALKFTEAGEVLLKVEWMENVEDGDRGNIRFSVIDSGVGIPEEKQELIFEAFSQADSSTTKKFGGTGLGLTISNKLLKLMQSKIQLRSEAGIGSCFYFDLMVPYKKRTEKKIRGFSEVLIIDGNENSGRSIEKYCMNFGLKTIVLTSINDSFTLLEKNRDISVVLLNHKILGKNSVAAMEQMMRIARPSKKKIEFVAVVGSSDKEETIKSYEGIGCTWVLDKPVTPGKLKALFTKILAIELKPKTSRPIAKKPAEIPHSGFKLLLAEDNAVNRMLVKIHFERLIPGARVLEAEEGKQAMAIFLKEKPDLVITDIHMPGMNGYELLRAIRETPHGKNIPVIGFTANAIIREKTATPDHDFDAYLTKPVKQDKFREVVSNCLFKNEAE</sequence>
<accession>A0ABX0HGS2</accession>
<dbReference type="InterPro" id="IPR003594">
    <property type="entry name" value="HATPase_dom"/>
</dbReference>
<feature type="domain" description="PAC" evidence="11">
    <location>
        <begin position="299"/>
        <end position="353"/>
    </location>
</feature>
<dbReference type="InterPro" id="IPR031621">
    <property type="entry name" value="HisKA_7TM"/>
</dbReference>
<reference evidence="12 13" key="1">
    <citation type="submission" date="2020-03" db="EMBL/GenBank/DDBJ databases">
        <title>Cyclobacterium plantarum sp. nov., a marine bacterium isolated from a coastal-marine wetland.</title>
        <authorList>
            <person name="Sanchez-Porro C."/>
            <person name="Ventosa A."/>
            <person name="Amoozegar M."/>
        </authorList>
    </citation>
    <scope>NUCLEOTIDE SEQUENCE [LARGE SCALE GENOMIC DNA]</scope>
    <source>
        <strain evidence="12 13">GBPx2</strain>
    </source>
</reference>
<dbReference type="Pfam" id="PF13188">
    <property type="entry name" value="PAS_8"/>
    <property type="match status" value="1"/>
</dbReference>
<dbReference type="PROSITE" id="PS50113">
    <property type="entry name" value="PAC"/>
    <property type="match status" value="1"/>
</dbReference>
<evidence type="ECO:0000259" key="9">
    <source>
        <dbReference type="PROSITE" id="PS50110"/>
    </source>
</evidence>
<keyword evidence="7" id="KW-0472">Membrane</keyword>
<dbReference type="EMBL" id="JAANYN010000014">
    <property type="protein sequence ID" value="NHE59508.1"/>
    <property type="molecule type" value="Genomic_DNA"/>
</dbReference>
<keyword evidence="7" id="KW-0812">Transmembrane</keyword>
<dbReference type="Gene3D" id="3.30.565.10">
    <property type="entry name" value="Histidine kinase-like ATPase, C-terminal domain"/>
    <property type="match status" value="1"/>
</dbReference>
<evidence type="ECO:0000256" key="6">
    <source>
        <dbReference type="SAM" id="Coils"/>
    </source>
</evidence>
<feature type="domain" description="PAS" evidence="10">
    <location>
        <begin position="242"/>
        <end position="276"/>
    </location>
</feature>
<dbReference type="PANTHER" id="PTHR45339">
    <property type="entry name" value="HYBRID SIGNAL TRANSDUCTION HISTIDINE KINASE J"/>
    <property type="match status" value="1"/>
</dbReference>
<dbReference type="Proteomes" id="UP000649799">
    <property type="component" value="Unassembled WGS sequence"/>
</dbReference>
<keyword evidence="4" id="KW-0902">Two-component regulatory system</keyword>
<dbReference type="Gene3D" id="1.10.287.130">
    <property type="match status" value="1"/>
</dbReference>
<evidence type="ECO:0000256" key="7">
    <source>
        <dbReference type="SAM" id="Phobius"/>
    </source>
</evidence>
<comment type="caution">
    <text evidence="5">Lacks conserved residue(s) required for the propagation of feature annotation.</text>
</comment>
<feature type="domain" description="Response regulatory" evidence="9">
    <location>
        <begin position="607"/>
        <end position="727"/>
    </location>
</feature>
<evidence type="ECO:0000256" key="1">
    <source>
        <dbReference type="ARBA" id="ARBA00000085"/>
    </source>
</evidence>
<dbReference type="InterPro" id="IPR035965">
    <property type="entry name" value="PAS-like_dom_sf"/>
</dbReference>
<evidence type="ECO:0000259" key="11">
    <source>
        <dbReference type="PROSITE" id="PS50113"/>
    </source>
</evidence>
<dbReference type="NCBIfam" id="TIGR00229">
    <property type="entry name" value="sensory_box"/>
    <property type="match status" value="1"/>
</dbReference>
<feature type="modified residue" description="4-aspartylphosphate" evidence="5">
    <location>
        <position position="803"/>
    </location>
</feature>
<dbReference type="SUPFAM" id="SSF47384">
    <property type="entry name" value="Homodimeric domain of signal transducing histidine kinase"/>
    <property type="match status" value="1"/>
</dbReference>
<feature type="coiled-coil region" evidence="6">
    <location>
        <begin position="344"/>
        <end position="371"/>
    </location>
</feature>
<feature type="transmembrane region" description="Helical" evidence="7">
    <location>
        <begin position="180"/>
        <end position="201"/>
    </location>
</feature>
<dbReference type="SMART" id="SM00388">
    <property type="entry name" value="HisKA"/>
    <property type="match status" value="1"/>
</dbReference>
<feature type="transmembrane region" description="Helical" evidence="7">
    <location>
        <begin position="6"/>
        <end position="27"/>
    </location>
</feature>
<dbReference type="Gene3D" id="3.30.450.20">
    <property type="entry name" value="PAS domain"/>
    <property type="match status" value="1"/>
</dbReference>
<dbReference type="Pfam" id="PF00072">
    <property type="entry name" value="Response_reg"/>
    <property type="match status" value="1"/>
</dbReference>
<evidence type="ECO:0000259" key="8">
    <source>
        <dbReference type="PROSITE" id="PS50109"/>
    </source>
</evidence>
<keyword evidence="13" id="KW-1185">Reference proteome</keyword>
<feature type="transmembrane region" description="Helical" evidence="7">
    <location>
        <begin position="149"/>
        <end position="168"/>
    </location>
</feature>
<dbReference type="SUPFAM" id="SSF55874">
    <property type="entry name" value="ATPase domain of HSP90 chaperone/DNA topoisomerase II/histidine kinase"/>
    <property type="match status" value="1"/>
</dbReference>
<dbReference type="InterPro" id="IPR000014">
    <property type="entry name" value="PAS"/>
</dbReference>
<dbReference type="SUPFAM" id="SSF55785">
    <property type="entry name" value="PYP-like sensor domain (PAS domain)"/>
    <property type="match status" value="1"/>
</dbReference>
<dbReference type="InterPro" id="IPR003661">
    <property type="entry name" value="HisK_dim/P_dom"/>
</dbReference>
<comment type="catalytic activity">
    <reaction evidence="1">
        <text>ATP + protein L-histidine = ADP + protein N-phospho-L-histidine.</text>
        <dbReference type="EC" id="2.7.13.3"/>
    </reaction>
</comment>
<dbReference type="PROSITE" id="PS50109">
    <property type="entry name" value="HIS_KIN"/>
    <property type="match status" value="1"/>
</dbReference>
<feature type="domain" description="Histidine kinase" evidence="8">
    <location>
        <begin position="371"/>
        <end position="594"/>
    </location>
</feature>
<dbReference type="InterPro" id="IPR005467">
    <property type="entry name" value="His_kinase_dom"/>
</dbReference>
<dbReference type="CDD" id="cd00082">
    <property type="entry name" value="HisKA"/>
    <property type="match status" value="1"/>
</dbReference>
<protein>
    <recommendedName>
        <fullName evidence="2">histidine kinase</fullName>
        <ecNumber evidence="2">2.7.13.3</ecNumber>
    </recommendedName>
</protein>
<gene>
    <name evidence="12" type="ORF">G9Q97_22085</name>
</gene>
<dbReference type="SMART" id="SM00387">
    <property type="entry name" value="HATPase_c"/>
    <property type="match status" value="1"/>
</dbReference>
<dbReference type="InterPro" id="IPR036097">
    <property type="entry name" value="HisK_dim/P_sf"/>
</dbReference>
<feature type="domain" description="Response regulatory" evidence="9">
    <location>
        <begin position="752"/>
        <end position="870"/>
    </location>
</feature>
<feature type="transmembrane region" description="Helical" evidence="7">
    <location>
        <begin position="102"/>
        <end position="119"/>
    </location>
</feature>
<evidence type="ECO:0000259" key="10">
    <source>
        <dbReference type="PROSITE" id="PS50112"/>
    </source>
</evidence>